<keyword evidence="3" id="KW-0049">Antioxidant</keyword>
<feature type="domain" description="Thioredoxin" evidence="4">
    <location>
        <begin position="3"/>
        <end position="163"/>
    </location>
</feature>
<dbReference type="InterPro" id="IPR036249">
    <property type="entry name" value="Thioredoxin-like_sf"/>
</dbReference>
<dbReference type="InterPro" id="IPR037944">
    <property type="entry name" value="PRX5-like"/>
</dbReference>
<comment type="similarity">
    <text evidence="3">Belongs to the peroxiredoxin family. Prx5 subfamily.</text>
</comment>
<proteinExistence type="inferred from homology"/>
<dbReference type="EMBL" id="JAZHBO010000002">
    <property type="protein sequence ID" value="MEF2156107.1"/>
    <property type="molecule type" value="Genomic_DNA"/>
</dbReference>
<name>A0ABU7V026_9GAMM</name>
<dbReference type="PROSITE" id="PS51352">
    <property type="entry name" value="THIOREDOXIN_2"/>
    <property type="match status" value="1"/>
</dbReference>
<evidence type="ECO:0000256" key="2">
    <source>
        <dbReference type="ARBA" id="ARBA00023002"/>
    </source>
</evidence>
<reference evidence="5 6" key="1">
    <citation type="submission" date="2024-01" db="EMBL/GenBank/DDBJ databases">
        <title>Novel species of the genus Luteimonas isolated from rivers.</title>
        <authorList>
            <person name="Lu H."/>
        </authorList>
    </citation>
    <scope>NUCLEOTIDE SEQUENCE [LARGE SCALE GENOMIC DNA]</scope>
    <source>
        <strain evidence="5 6">FXH3W</strain>
    </source>
</reference>
<dbReference type="SUPFAM" id="SSF52833">
    <property type="entry name" value="Thioredoxin-like"/>
    <property type="match status" value="1"/>
</dbReference>
<organism evidence="5 6">
    <name type="scientific">Aquilutibacter rugosus</name>
    <dbReference type="NCBI Taxonomy" id="3115820"/>
    <lineage>
        <taxon>Bacteria</taxon>
        <taxon>Pseudomonadati</taxon>
        <taxon>Pseudomonadota</taxon>
        <taxon>Gammaproteobacteria</taxon>
        <taxon>Lysobacterales</taxon>
        <taxon>Lysobacteraceae</taxon>
        <taxon>Aquilutibacter</taxon>
    </lineage>
</organism>
<evidence type="ECO:0000313" key="6">
    <source>
        <dbReference type="Proteomes" id="UP001356170"/>
    </source>
</evidence>
<comment type="catalytic activity">
    <reaction evidence="3">
        <text>a hydroperoxide + 2 glutathione = an alcohol + glutathione disulfide + H2O</text>
        <dbReference type="Rhea" id="RHEA:62632"/>
        <dbReference type="ChEBI" id="CHEBI:15377"/>
        <dbReference type="ChEBI" id="CHEBI:30879"/>
        <dbReference type="ChEBI" id="CHEBI:35924"/>
        <dbReference type="ChEBI" id="CHEBI:57925"/>
        <dbReference type="ChEBI" id="CHEBI:58297"/>
        <dbReference type="EC" id="1.11.1.27"/>
    </reaction>
</comment>
<keyword evidence="3" id="KW-0676">Redox-active center</keyword>
<dbReference type="CDD" id="cd03013">
    <property type="entry name" value="PRX5_like"/>
    <property type="match status" value="1"/>
</dbReference>
<evidence type="ECO:0000256" key="3">
    <source>
        <dbReference type="RuleBase" id="RU366011"/>
    </source>
</evidence>
<evidence type="ECO:0000259" key="4">
    <source>
        <dbReference type="PROSITE" id="PS51352"/>
    </source>
</evidence>
<accession>A0ABU7V026</accession>
<evidence type="ECO:0000313" key="5">
    <source>
        <dbReference type="EMBL" id="MEF2156107.1"/>
    </source>
</evidence>
<dbReference type="RefSeq" id="WP_331704007.1">
    <property type="nucleotide sequence ID" value="NZ_JAZHBO010000002.1"/>
</dbReference>
<dbReference type="InterPro" id="IPR013740">
    <property type="entry name" value="Redoxin"/>
</dbReference>
<gene>
    <name evidence="5" type="ORF">V3390_07675</name>
</gene>
<dbReference type="PANTHER" id="PTHR10430">
    <property type="entry name" value="PEROXIREDOXIN"/>
    <property type="match status" value="1"/>
</dbReference>
<comment type="function">
    <text evidence="3">Thiol-specific peroxidase that catalyzes the reduction of hydrogen peroxide and organic hydroperoxides to water and alcohols, respectively. Plays a role in cell protection against oxidative stress by detoxifying peroxides.</text>
</comment>
<dbReference type="Pfam" id="PF08534">
    <property type="entry name" value="Redoxin"/>
    <property type="match status" value="1"/>
</dbReference>
<keyword evidence="1 3" id="KW-0575">Peroxidase</keyword>
<keyword evidence="6" id="KW-1185">Reference proteome</keyword>
<comment type="caution">
    <text evidence="5">The sequence shown here is derived from an EMBL/GenBank/DDBJ whole genome shotgun (WGS) entry which is preliminary data.</text>
</comment>
<keyword evidence="2 3" id="KW-0560">Oxidoreductase</keyword>
<dbReference type="InterPro" id="IPR013766">
    <property type="entry name" value="Thioredoxin_domain"/>
</dbReference>
<sequence>MSIQPGDKLPEIALQELQNGAVRSVSIAEAFGGKDVVLFAVPGAFTPTCSEAHLPGFIEAMPAFRDLGVEVIGISVNDAFVMGAWGQQQGAPEDLRLLADGNGEFSKAIGLSLDASAYGMGLRSKRFALYAENGVVRWVEEEAPGEFRVSSAEHVLERLRSEG</sequence>
<dbReference type="EC" id="1.11.1.27" evidence="3"/>
<dbReference type="Gene3D" id="3.40.30.10">
    <property type="entry name" value="Glutaredoxin"/>
    <property type="match status" value="1"/>
</dbReference>
<dbReference type="PANTHER" id="PTHR10430:SF16">
    <property type="entry name" value="PEROXIREDOXIN-5, MITOCHONDRIAL"/>
    <property type="match status" value="1"/>
</dbReference>
<evidence type="ECO:0000256" key="1">
    <source>
        <dbReference type="ARBA" id="ARBA00022559"/>
    </source>
</evidence>
<protein>
    <recommendedName>
        <fullName evidence="3">Glutathione-dependent peroxiredoxin</fullName>
        <ecNumber evidence="3">1.11.1.27</ecNumber>
    </recommendedName>
</protein>
<dbReference type="Proteomes" id="UP001356170">
    <property type="component" value="Unassembled WGS sequence"/>
</dbReference>